<evidence type="ECO:0000256" key="1">
    <source>
        <dbReference type="ARBA" id="ARBA00001917"/>
    </source>
</evidence>
<feature type="binding site" evidence="7">
    <location>
        <position position="277"/>
    </location>
    <ligand>
        <name>glyoxylate</name>
        <dbReference type="ChEBI" id="CHEBI:36655"/>
    </ligand>
</feature>
<protein>
    <recommendedName>
        <fullName evidence="8">FMN hydroxy acid dehydrogenase domain-containing protein</fullName>
    </recommendedName>
</protein>
<evidence type="ECO:0000259" key="8">
    <source>
        <dbReference type="PROSITE" id="PS51349"/>
    </source>
</evidence>
<feature type="binding site" evidence="7">
    <location>
        <position position="155"/>
    </location>
    <ligand>
        <name>glyoxylate</name>
        <dbReference type="ChEBI" id="CHEBI:36655"/>
    </ligand>
</feature>
<feature type="binding site" evidence="7">
    <location>
        <position position="181"/>
    </location>
    <ligand>
        <name>FMN</name>
        <dbReference type="ChEBI" id="CHEBI:58210"/>
    </ligand>
</feature>
<dbReference type="FunFam" id="3.20.20.70:FF:000029">
    <property type="entry name" value="L-lactate dehydrogenase"/>
    <property type="match status" value="1"/>
</dbReference>
<dbReference type="InterPro" id="IPR037396">
    <property type="entry name" value="FMN_HAD"/>
</dbReference>
<evidence type="ECO:0000256" key="4">
    <source>
        <dbReference type="ARBA" id="ARBA00023002"/>
    </source>
</evidence>
<dbReference type="GO" id="GO:0016614">
    <property type="term" value="F:oxidoreductase activity, acting on CH-OH group of donors"/>
    <property type="evidence" value="ECO:0007669"/>
    <property type="project" value="UniProtKB-ARBA"/>
</dbReference>
<dbReference type="PANTHER" id="PTHR10578:SF107">
    <property type="entry name" value="2-HYDROXYACID OXIDASE 1"/>
    <property type="match status" value="1"/>
</dbReference>
<proteinExistence type="inferred from homology"/>
<reference evidence="9 10" key="1">
    <citation type="submission" date="2019-07" db="EMBL/GenBank/DDBJ databases">
        <title>Finished genome of Venturia effusa.</title>
        <authorList>
            <person name="Young C.A."/>
            <person name="Cox M.P."/>
            <person name="Ganley A.R.D."/>
            <person name="David W.J."/>
        </authorList>
    </citation>
    <scope>NUCLEOTIDE SEQUENCE [LARGE SCALE GENOMIC DNA]</scope>
    <source>
        <strain evidence="10">albino</strain>
    </source>
</reference>
<dbReference type="STRING" id="50376.A0A517LIC2"/>
<dbReference type="InterPro" id="IPR000262">
    <property type="entry name" value="FMN-dep_DH"/>
</dbReference>
<feature type="binding site" evidence="7">
    <location>
        <begin position="308"/>
        <end position="312"/>
    </location>
    <ligand>
        <name>FMN</name>
        <dbReference type="ChEBI" id="CHEBI:58210"/>
    </ligand>
</feature>
<evidence type="ECO:0000313" key="9">
    <source>
        <dbReference type="EMBL" id="QDS75389.1"/>
    </source>
</evidence>
<evidence type="ECO:0000256" key="2">
    <source>
        <dbReference type="ARBA" id="ARBA00022630"/>
    </source>
</evidence>
<sequence length="389" mass="42321">MSGGAPIPVFNDKDESPKEAKILSLADLEVEGSKKLSKLAREFFNSGSTDQATIRANSASLNRLLLRSRVLVNVAACTTKTTLWNHETKFPLGIAPAGLQGMAHPHGELATSRASATKCIPMAISSFSNYGVQEIRDAAMSVAGEKTLPNAMQLYTMRDRALQLRIIRRAEAAGCRAIFLTADSPVLGVRYNEWRNDFRTPEGLGFPNLEATSSDIRKTTHDSKFATFNDDEHSWERDIPYLRSVTKMEIWIKGVLCAEDVEKAVEAGCDGVIVSNHGGRQLDGVPATIDALPSCVAAAKGRIRIHIDGGFRRGADIFRALALGAEFVWVGRPAIWGLAYDGQAGVEKMIDLLHEDFRRCMALCGCKSVSDISRSCLARINADGVLAKL</sequence>
<dbReference type="InterPro" id="IPR012133">
    <property type="entry name" value="Alpha-hydoxy_acid_DH_FMN"/>
</dbReference>
<feature type="domain" description="FMN hydroxy acid dehydrogenase" evidence="8">
    <location>
        <begin position="17"/>
        <end position="382"/>
    </location>
</feature>
<keyword evidence="4" id="KW-0560">Oxidoreductase</keyword>
<dbReference type="EMBL" id="CP042197">
    <property type="protein sequence ID" value="QDS75389.1"/>
    <property type="molecule type" value="Genomic_DNA"/>
</dbReference>
<dbReference type="OrthoDB" id="1925334at2759"/>
<dbReference type="PIRSF" id="PIRSF000138">
    <property type="entry name" value="Al-hdrx_acd_dh"/>
    <property type="match status" value="1"/>
</dbReference>
<dbReference type="PROSITE" id="PS00557">
    <property type="entry name" value="FMN_HYDROXY_ACID_DH_1"/>
    <property type="match status" value="1"/>
</dbReference>
<accession>A0A517LIC2</accession>
<dbReference type="AlphaFoldDB" id="A0A517LIC2"/>
<feature type="binding site" evidence="7">
    <location>
        <position position="253"/>
    </location>
    <ligand>
        <name>FMN</name>
        <dbReference type="ChEBI" id="CHEBI:58210"/>
    </ligand>
</feature>
<dbReference type="CDD" id="cd02809">
    <property type="entry name" value="alpha_hydroxyacid_oxid_FMN"/>
    <property type="match status" value="1"/>
</dbReference>
<dbReference type="InterPro" id="IPR008259">
    <property type="entry name" value="FMN_hydac_DH_AS"/>
</dbReference>
<comment type="cofactor">
    <cofactor evidence="1">
        <name>FMN</name>
        <dbReference type="ChEBI" id="CHEBI:58210"/>
    </cofactor>
</comment>
<comment type="similarity">
    <text evidence="5">Belongs to the FMN-dependent alpha-hydroxy acid dehydrogenase family.</text>
</comment>
<gene>
    <name evidence="9" type="ORF">FKW77_002770</name>
</gene>
<dbReference type="GO" id="GO:0010181">
    <property type="term" value="F:FMN binding"/>
    <property type="evidence" value="ECO:0007669"/>
    <property type="project" value="InterPro"/>
</dbReference>
<evidence type="ECO:0000256" key="6">
    <source>
        <dbReference type="PIRSR" id="PIRSR000138-1"/>
    </source>
</evidence>
<keyword evidence="2 7" id="KW-0285">Flavoprotein</keyword>
<dbReference type="PANTHER" id="PTHR10578">
    <property type="entry name" value="S -2-HYDROXY-ACID OXIDASE-RELATED"/>
    <property type="match status" value="1"/>
</dbReference>
<feature type="binding site" evidence="7">
    <location>
        <position position="153"/>
    </location>
    <ligand>
        <name>FMN</name>
        <dbReference type="ChEBI" id="CHEBI:58210"/>
    </ligand>
</feature>
<evidence type="ECO:0000256" key="3">
    <source>
        <dbReference type="ARBA" id="ARBA00022643"/>
    </source>
</evidence>
<evidence type="ECO:0000313" key="10">
    <source>
        <dbReference type="Proteomes" id="UP000316270"/>
    </source>
</evidence>
<evidence type="ECO:0000256" key="7">
    <source>
        <dbReference type="PIRSR" id="PIRSR000138-2"/>
    </source>
</evidence>
<evidence type="ECO:0000256" key="5">
    <source>
        <dbReference type="ARBA" id="ARBA00024042"/>
    </source>
</evidence>
<feature type="binding site" evidence="7">
    <location>
        <begin position="96"/>
        <end position="98"/>
    </location>
    <ligand>
        <name>FMN</name>
        <dbReference type="ChEBI" id="CHEBI:58210"/>
    </ligand>
</feature>
<dbReference type="SUPFAM" id="SSF51395">
    <property type="entry name" value="FMN-linked oxidoreductases"/>
    <property type="match status" value="1"/>
</dbReference>
<feature type="binding site" evidence="7">
    <location>
        <position position="275"/>
    </location>
    <ligand>
        <name>FMN</name>
        <dbReference type="ChEBI" id="CHEBI:58210"/>
    </ligand>
</feature>
<dbReference type="Gene3D" id="3.20.20.70">
    <property type="entry name" value="Aldolase class I"/>
    <property type="match status" value="1"/>
</dbReference>
<keyword evidence="3 7" id="KW-0288">FMN</keyword>
<keyword evidence="10" id="KW-1185">Reference proteome</keyword>
<name>A0A517LIC2_9PEZI</name>
<organism evidence="9 10">
    <name type="scientific">Venturia effusa</name>
    <dbReference type="NCBI Taxonomy" id="50376"/>
    <lineage>
        <taxon>Eukaryota</taxon>
        <taxon>Fungi</taxon>
        <taxon>Dikarya</taxon>
        <taxon>Ascomycota</taxon>
        <taxon>Pezizomycotina</taxon>
        <taxon>Dothideomycetes</taxon>
        <taxon>Pleosporomycetidae</taxon>
        <taxon>Venturiales</taxon>
        <taxon>Venturiaceae</taxon>
        <taxon>Venturia</taxon>
    </lineage>
</organism>
<feature type="active site" description="Proton acceptor" evidence="6">
    <location>
        <position position="277"/>
    </location>
</feature>
<dbReference type="Pfam" id="PF01070">
    <property type="entry name" value="FMN_dh"/>
    <property type="match status" value="1"/>
</dbReference>
<feature type="binding site" evidence="7">
    <location>
        <position position="190"/>
    </location>
    <ligand>
        <name>glyoxylate</name>
        <dbReference type="ChEBI" id="CHEBI:36655"/>
    </ligand>
</feature>
<dbReference type="InterPro" id="IPR013785">
    <property type="entry name" value="Aldolase_TIM"/>
</dbReference>
<dbReference type="Proteomes" id="UP000316270">
    <property type="component" value="Chromosome 13"/>
</dbReference>
<feature type="binding site" evidence="7">
    <location>
        <begin position="331"/>
        <end position="332"/>
    </location>
    <ligand>
        <name>FMN</name>
        <dbReference type="ChEBI" id="CHEBI:58210"/>
    </ligand>
</feature>
<feature type="binding site" evidence="7">
    <location>
        <position position="125"/>
    </location>
    <ligand>
        <name>FMN</name>
        <dbReference type="ChEBI" id="CHEBI:58210"/>
    </ligand>
</feature>
<dbReference type="PROSITE" id="PS51349">
    <property type="entry name" value="FMN_HYDROXY_ACID_DH_2"/>
    <property type="match status" value="1"/>
</dbReference>
<feature type="binding site" evidence="7">
    <location>
        <position position="280"/>
    </location>
    <ligand>
        <name>glyoxylate</name>
        <dbReference type="ChEBI" id="CHEBI:36655"/>
    </ligand>
</feature>